<evidence type="ECO:0000256" key="2">
    <source>
        <dbReference type="ARBA" id="ARBA00023015"/>
    </source>
</evidence>
<keyword evidence="2" id="KW-0805">Transcription regulation</keyword>
<evidence type="ECO:0000259" key="6">
    <source>
        <dbReference type="Pfam" id="PF12680"/>
    </source>
</evidence>
<comment type="similarity">
    <text evidence="1">Belongs to the sigma-70 factor family. ECF subfamily.</text>
</comment>
<keyword evidence="4" id="KW-0804">Transcription</keyword>
<dbReference type="Pfam" id="PF08281">
    <property type="entry name" value="Sigma70_r4_2"/>
    <property type="match status" value="1"/>
</dbReference>
<evidence type="ECO:0000259" key="5">
    <source>
        <dbReference type="Pfam" id="PF08281"/>
    </source>
</evidence>
<sequence>MTRTRTQEFDHLRPLLFAIAYHLLGSVGEAEDAVRTTGRHWQSLPAAPPDARAHLTAHLTRTAMDLLRAARARRAAYTGTWLPEPLLTDAHGTPAPATYPAGSLPTAVLLELEVLDPLQRAVFVLDEVFAFDYAQIAAAVGRPEADCRDLAAQARRRTAAARTRPQADRAQCAALAARFFDALRDGDADALRELLAADAQLVGDGGGKAPQLARTVTGDDRVARLLASLVTLLTRIDVTVEARTVNSRPGALLRDRDDKVLATWTLDVRDGRIHTIHSVTNPDKLAHLGPVADAWALNREAGRTRRAMT</sequence>
<proteinExistence type="inferred from homology"/>
<evidence type="ECO:0000313" key="8">
    <source>
        <dbReference type="Proteomes" id="UP000053271"/>
    </source>
</evidence>
<protein>
    <submittedName>
        <fullName evidence="7">RNA polymerase subunit sigma-24</fullName>
    </submittedName>
</protein>
<dbReference type="InterPro" id="IPR052704">
    <property type="entry name" value="ECF_Sigma-70_Domain"/>
</dbReference>
<dbReference type="Proteomes" id="UP000053271">
    <property type="component" value="Unassembled WGS sequence"/>
</dbReference>
<evidence type="ECO:0000256" key="1">
    <source>
        <dbReference type="ARBA" id="ARBA00010641"/>
    </source>
</evidence>
<dbReference type="GO" id="GO:0003677">
    <property type="term" value="F:DNA binding"/>
    <property type="evidence" value="ECO:0007669"/>
    <property type="project" value="InterPro"/>
</dbReference>
<dbReference type="PANTHER" id="PTHR30173:SF36">
    <property type="entry name" value="ECF RNA POLYMERASE SIGMA FACTOR SIGJ"/>
    <property type="match status" value="1"/>
</dbReference>
<accession>A0A117QLY9</accession>
<evidence type="ECO:0000256" key="3">
    <source>
        <dbReference type="ARBA" id="ARBA00023082"/>
    </source>
</evidence>
<dbReference type="InterPro" id="IPR013325">
    <property type="entry name" value="RNA_pol_sigma_r2"/>
</dbReference>
<dbReference type="InterPro" id="IPR036388">
    <property type="entry name" value="WH-like_DNA-bd_sf"/>
</dbReference>
<dbReference type="Gene3D" id="1.10.10.10">
    <property type="entry name" value="Winged helix-like DNA-binding domain superfamily/Winged helix DNA-binding domain"/>
    <property type="match status" value="1"/>
</dbReference>
<feature type="domain" description="SnoaL-like" evidence="6">
    <location>
        <begin position="177"/>
        <end position="268"/>
    </location>
</feature>
<feature type="domain" description="RNA polymerase sigma factor 70 region 4 type 2" evidence="5">
    <location>
        <begin position="108"/>
        <end position="157"/>
    </location>
</feature>
<dbReference type="Gene3D" id="3.10.450.50">
    <property type="match status" value="1"/>
</dbReference>
<keyword evidence="8" id="KW-1185">Reference proteome</keyword>
<dbReference type="InterPro" id="IPR032710">
    <property type="entry name" value="NTF2-like_dom_sf"/>
</dbReference>
<name>A0A117QLY9_9ACTN</name>
<dbReference type="Pfam" id="PF12680">
    <property type="entry name" value="SnoaL_2"/>
    <property type="match status" value="1"/>
</dbReference>
<dbReference type="STRING" id="68231.AQJ30_23395"/>
<dbReference type="EMBL" id="LMWS01000031">
    <property type="protein sequence ID" value="KUN35651.1"/>
    <property type="molecule type" value="Genomic_DNA"/>
</dbReference>
<dbReference type="RefSeq" id="WP_067237434.1">
    <property type="nucleotide sequence ID" value="NZ_KQ948557.1"/>
</dbReference>
<dbReference type="GO" id="GO:0016987">
    <property type="term" value="F:sigma factor activity"/>
    <property type="evidence" value="ECO:0007669"/>
    <property type="project" value="UniProtKB-KW"/>
</dbReference>
<dbReference type="SUPFAM" id="SSF88659">
    <property type="entry name" value="Sigma3 and sigma4 domains of RNA polymerase sigma factors"/>
    <property type="match status" value="1"/>
</dbReference>
<dbReference type="AlphaFoldDB" id="A0A117QLY9"/>
<reference evidence="7 8" key="1">
    <citation type="submission" date="2015-10" db="EMBL/GenBank/DDBJ databases">
        <title>Draft genome sequence of Streptomyces longwoodensis DSM 41677, type strain for the species Streptomyces longwoodensis.</title>
        <authorList>
            <person name="Ruckert C."/>
            <person name="Winkler A."/>
            <person name="Kalinowski J."/>
            <person name="Kampfer P."/>
            <person name="Glaeser S."/>
        </authorList>
    </citation>
    <scope>NUCLEOTIDE SEQUENCE [LARGE SCALE GENOMIC DNA]</scope>
    <source>
        <strain evidence="7 8">DSM 41677</strain>
    </source>
</reference>
<dbReference type="InterPro" id="IPR037401">
    <property type="entry name" value="SnoaL-like"/>
</dbReference>
<organism evidence="7 8">
    <name type="scientific">Streptomyces longwoodensis</name>
    <dbReference type="NCBI Taxonomy" id="68231"/>
    <lineage>
        <taxon>Bacteria</taxon>
        <taxon>Bacillati</taxon>
        <taxon>Actinomycetota</taxon>
        <taxon>Actinomycetes</taxon>
        <taxon>Kitasatosporales</taxon>
        <taxon>Streptomycetaceae</taxon>
        <taxon>Streptomyces</taxon>
    </lineage>
</organism>
<dbReference type="InterPro" id="IPR013249">
    <property type="entry name" value="RNA_pol_sigma70_r4_t2"/>
</dbReference>
<dbReference type="InterPro" id="IPR013324">
    <property type="entry name" value="RNA_pol_sigma_r3/r4-like"/>
</dbReference>
<dbReference type="PANTHER" id="PTHR30173">
    <property type="entry name" value="SIGMA 19 FACTOR"/>
    <property type="match status" value="1"/>
</dbReference>
<evidence type="ECO:0000313" key="7">
    <source>
        <dbReference type="EMBL" id="KUN35651.1"/>
    </source>
</evidence>
<dbReference type="SUPFAM" id="SSF54427">
    <property type="entry name" value="NTF2-like"/>
    <property type="match status" value="1"/>
</dbReference>
<dbReference type="SUPFAM" id="SSF88946">
    <property type="entry name" value="Sigma2 domain of RNA polymerase sigma factors"/>
    <property type="match status" value="1"/>
</dbReference>
<gene>
    <name evidence="7" type="ORF">AQJ30_23395</name>
</gene>
<dbReference type="GeneID" id="91427562"/>
<keyword evidence="3" id="KW-0731">Sigma factor</keyword>
<dbReference type="GO" id="GO:0006352">
    <property type="term" value="P:DNA-templated transcription initiation"/>
    <property type="evidence" value="ECO:0007669"/>
    <property type="project" value="InterPro"/>
</dbReference>
<comment type="caution">
    <text evidence="7">The sequence shown here is derived from an EMBL/GenBank/DDBJ whole genome shotgun (WGS) entry which is preliminary data.</text>
</comment>
<evidence type="ECO:0000256" key="4">
    <source>
        <dbReference type="ARBA" id="ARBA00023163"/>
    </source>
</evidence>